<proteinExistence type="predicted"/>
<comment type="caution">
    <text evidence="3">The sequence shown here is derived from an EMBL/GenBank/DDBJ whole genome shotgun (WGS) entry which is preliminary data.</text>
</comment>
<keyword evidence="2" id="KW-0812">Transmembrane</keyword>
<evidence type="ECO:0000256" key="1">
    <source>
        <dbReference type="SAM" id="MobiDB-lite"/>
    </source>
</evidence>
<dbReference type="PANTHER" id="PTHR38434">
    <property type="entry name" value="BLL2549 PROTEIN"/>
    <property type="match status" value="1"/>
</dbReference>
<gene>
    <name evidence="3" type="ORF">XPU_2125</name>
</gene>
<evidence type="ECO:0000313" key="4">
    <source>
        <dbReference type="Proteomes" id="UP000019143"/>
    </source>
</evidence>
<feature type="transmembrane region" description="Helical" evidence="2">
    <location>
        <begin position="20"/>
        <end position="47"/>
    </location>
</feature>
<dbReference type="InterPro" id="IPR019286">
    <property type="entry name" value="DUF2339_TM"/>
</dbReference>
<dbReference type="Pfam" id="PF10101">
    <property type="entry name" value="DUF2339"/>
    <property type="match status" value="1"/>
</dbReference>
<organism evidence="3 4">
    <name type="scientific">Xanthomonas arboricola pv. pruni str. MAFF 311562</name>
    <dbReference type="NCBI Taxonomy" id="1414836"/>
    <lineage>
        <taxon>Bacteria</taxon>
        <taxon>Pseudomonadati</taxon>
        <taxon>Pseudomonadota</taxon>
        <taxon>Gammaproteobacteria</taxon>
        <taxon>Lysobacterales</taxon>
        <taxon>Lysobacteraceae</taxon>
        <taxon>Xanthomonas</taxon>
    </lineage>
</organism>
<feature type="region of interest" description="Disordered" evidence="1">
    <location>
        <begin position="106"/>
        <end position="125"/>
    </location>
</feature>
<feature type="transmembrane region" description="Helical" evidence="2">
    <location>
        <begin position="54"/>
        <end position="72"/>
    </location>
</feature>
<dbReference type="Proteomes" id="UP000019143">
    <property type="component" value="Unassembled WGS sequence"/>
</dbReference>
<evidence type="ECO:0000256" key="2">
    <source>
        <dbReference type="SAM" id="Phobius"/>
    </source>
</evidence>
<keyword evidence="2" id="KW-1133">Transmembrane helix</keyword>
<dbReference type="AlphaFoldDB" id="W4S347"/>
<name>W4S347_9XANT</name>
<dbReference type="EMBL" id="BAVB01000262">
    <property type="protein sequence ID" value="GAE50593.1"/>
    <property type="molecule type" value="Genomic_DNA"/>
</dbReference>
<protein>
    <submittedName>
        <fullName evidence="3">Membrane protein</fullName>
    </submittedName>
</protein>
<sequence length="125" mass="13096">MITGSTLHSVHHWGDVAWDAGLIGATLSQTSLTIVWSVLGVLGWVIGSRRGQRGLWLGGALLMGLVLAKLVLVDRQHLGDLLGIGSFVAYGLLCTVVGYLAPAPPRQPVAEEQTGGDDGVDKDQA</sequence>
<dbReference type="PANTHER" id="PTHR38434:SF1">
    <property type="entry name" value="BLL2549 PROTEIN"/>
    <property type="match status" value="1"/>
</dbReference>
<reference evidence="3 4" key="1">
    <citation type="submission" date="2014-01" db="EMBL/GenBank/DDBJ databases">
        <title>Genome sequence and analysis of Xanthomonas arboricola pv. pruni.</title>
        <authorList>
            <person name="Fujikawa T."/>
            <person name="Nakazono-Nagaoka E."/>
        </authorList>
    </citation>
    <scope>NUCLEOTIDE SEQUENCE [LARGE SCALE GENOMIC DNA]</scope>
    <source>
        <strain evidence="4">MAFF 311562</strain>
    </source>
</reference>
<accession>W4S347</accession>
<evidence type="ECO:0000313" key="3">
    <source>
        <dbReference type="EMBL" id="GAE50593.1"/>
    </source>
</evidence>
<keyword evidence="2" id="KW-0472">Membrane</keyword>
<feature type="transmembrane region" description="Helical" evidence="2">
    <location>
        <begin position="78"/>
        <end position="101"/>
    </location>
</feature>